<organism evidence="1">
    <name type="scientific">Petromyces alliaceus</name>
    <name type="common">Aspergillus alliaceus</name>
    <dbReference type="NCBI Taxonomy" id="209559"/>
    <lineage>
        <taxon>Eukaryota</taxon>
        <taxon>Fungi</taxon>
        <taxon>Dikarya</taxon>
        <taxon>Ascomycota</taxon>
        <taxon>Pezizomycotina</taxon>
        <taxon>Eurotiomycetes</taxon>
        <taxon>Eurotiomycetidae</taxon>
        <taxon>Eurotiales</taxon>
        <taxon>Aspergillaceae</taxon>
        <taxon>Aspergillus</taxon>
        <taxon>Aspergillus subgen. Circumdati</taxon>
    </lineage>
</organism>
<accession>A0A5N7CHR4</accession>
<protein>
    <submittedName>
        <fullName evidence="1">Uncharacterized protein</fullName>
    </submittedName>
</protein>
<proteinExistence type="predicted"/>
<reference evidence="1" key="1">
    <citation type="submission" date="2019-04" db="EMBL/GenBank/DDBJ databases">
        <title>Friends and foes A comparative genomics studyof 23 Aspergillus species from section Flavi.</title>
        <authorList>
            <consortium name="DOE Joint Genome Institute"/>
            <person name="Kjaerbolling I."/>
            <person name="Vesth T."/>
            <person name="Frisvad J.C."/>
            <person name="Nybo J.L."/>
            <person name="Theobald S."/>
            <person name="Kildgaard S."/>
            <person name="Isbrandt T."/>
            <person name="Kuo A."/>
            <person name="Sato A."/>
            <person name="Lyhne E.K."/>
            <person name="Kogle M.E."/>
            <person name="Wiebenga A."/>
            <person name="Kun R.S."/>
            <person name="Lubbers R.J."/>
            <person name="Makela M.R."/>
            <person name="Barry K."/>
            <person name="Chovatia M."/>
            <person name="Clum A."/>
            <person name="Daum C."/>
            <person name="Haridas S."/>
            <person name="He G."/>
            <person name="LaButti K."/>
            <person name="Lipzen A."/>
            <person name="Mondo S."/>
            <person name="Riley R."/>
            <person name="Salamov A."/>
            <person name="Simmons B.A."/>
            <person name="Magnuson J.K."/>
            <person name="Henrissat B."/>
            <person name="Mortensen U.H."/>
            <person name="Larsen T.O."/>
            <person name="Devries R.P."/>
            <person name="Grigoriev I.V."/>
            <person name="Machida M."/>
            <person name="Baker S.E."/>
            <person name="Andersen M.R."/>
        </authorList>
    </citation>
    <scope>NUCLEOTIDE SEQUENCE [LARGE SCALE GENOMIC DNA]</scope>
    <source>
        <strain evidence="1">IBT 14317</strain>
    </source>
</reference>
<gene>
    <name evidence="1" type="ORF">BDV23DRAFT_149073</name>
</gene>
<dbReference type="Proteomes" id="UP000326877">
    <property type="component" value="Unassembled WGS sequence"/>
</dbReference>
<feature type="non-terminal residue" evidence="1">
    <location>
        <position position="58"/>
    </location>
</feature>
<dbReference type="OrthoDB" id="5348404at2759"/>
<sequence length="58" mass="6665">MLFTFPVYRLFSLSFFVCLSVTSSFPSHLLYRSLLISFRSVSETEGNCCCLVPDKVIY</sequence>
<dbReference type="EMBL" id="ML735228">
    <property type="protein sequence ID" value="KAE8393694.1"/>
    <property type="molecule type" value="Genomic_DNA"/>
</dbReference>
<dbReference type="AlphaFoldDB" id="A0A5N7CHR4"/>
<evidence type="ECO:0000313" key="1">
    <source>
        <dbReference type="EMBL" id="KAE8393694.1"/>
    </source>
</evidence>
<name>A0A5N7CHR4_PETAA</name>